<reference evidence="4" key="1">
    <citation type="submission" date="2016-02" db="EMBL/GenBank/DDBJ databases">
        <authorList>
            <person name="Holder M.E."/>
            <person name="Ajami N.J."/>
            <person name="Petrosino J.F."/>
        </authorList>
    </citation>
    <scope>NUCLEOTIDE SEQUENCE [LARGE SCALE GENOMIC DNA]</scope>
    <source>
        <strain evidence="4">CCUG 45958</strain>
    </source>
</reference>
<evidence type="ECO:0000313" key="3">
    <source>
        <dbReference type="EMBL" id="AMD88992.1"/>
    </source>
</evidence>
<dbReference type="RefSeq" id="WP_062251460.1">
    <property type="nucleotide sequence ID" value="NZ_CP014229.1"/>
</dbReference>
<dbReference type="SUPFAM" id="SSF103515">
    <property type="entry name" value="Autotransporter"/>
    <property type="match status" value="1"/>
</dbReference>
<keyword evidence="1" id="KW-1133">Transmembrane helix</keyword>
<dbReference type="Pfam" id="PF03797">
    <property type="entry name" value="Autotransporter"/>
    <property type="match status" value="1"/>
</dbReference>
<dbReference type="Gene3D" id="2.160.20.20">
    <property type="match status" value="1"/>
</dbReference>
<sequence length="1398" mass="141528">MLTKGAIGNLVNKYRAVLKKCGLLNIFGSLALAGALTVGAAGMAVAADISISGDATYSDGTSVWTEGDISITNGNVSVSGKGSFHHPSYPNETWRAGSMIWAENSLNMSGGTVTLDNYGGMGVSGDVGESSKDHQLNITGGEVKLNSSDSNQVAYLRASATADYSSVLNLGGGTGTATVSVANGKHGFIAAETLNMNKGGSITVTKGGYLTLAGSLLFKENTNAVINPASPTGLTISAGKNGLLPNLNLNDATIVVNDDANVKAGNLNFSNSASTISGLHGSDADSTFTFGADSTAGPTVVLENGGAIGNNGQIVIASGNFTVAGVGTYASKGVKTEEWRKASMISSETGITVNGGSITLGDHGLLSVSDHASTPAVLSLNGGTIYMDGSAADKAAVIRLTEADQNTVAAKFTLSDGSLNVGDGKYGVIAVADNNFDVQGGTLNVARNGTLELIAKLDRTAGAALVSTAAGKGLTVTGTSLEVSDGAVNVKDGLTLNKDGKVNVSGGTLVVDGATTWTPVSGGDTSGKLTIGSGSVTLMESSILGAYDAGTQKYAVADQLTKNNALDTDKLGLTGGVLYLTRTESYTTAQLGAASTALNGSTVAFLGAKLETENATDVHINGTQTGGVGGAVTIASGNKTTIETGGASVIDVPLPDNSVAVTDNSKNLLTTNDITLNSSNTAGGLTVGNTNTDTAVKLTFDGSSTNTLVGVNGSLVQNEQGQAIITDAEVKSGSTLNLGMSNNVNAQQVNLNNLTVAGTVVFDGNNDSTYSVAGKLNLSGQVNALNSVTTINELDGTGTLYVDPAYVSIATLTGGTLGSALLVGDGSVVNIGGMSGADLRTALAEAGMSVGPNLTLGDGQSALALASPVTLSGAGKIVVDANVDNSGSINANPVTQAAYFGADSALVVDASKLNGKAAITGTGTSTALIAPDARLQVVNATKGEVTLLADFAANGITSDGATGTDYGWVKNSVANPDRMLTSTAAVDAAAGSVTLTNTVNKASDVLPGLDGELNPAMADVWDNAQNDVNAEARGVRFLSRAARADYIADARQAAVTIESAARMALVGAVPQMTMAASNAAGNAVTQRTGLAQPGGNAIQSMGTDGSMQTGASAGDAAKTGFAMWIMPLYQSSNGFGMKAGNFDMDFSGGLGGVAIGADYTFDNAIRAGITFNIGGGYAQGSGDLNETTNNMNFWGIGAYAGWAQNNFGVTADVNYTSTYNKLEQDLPASMQMGKLKSDVTAYAISAGLRGEYKFETSVMDITPHVGVRYMSLNTDEYDVKSGGTLLKGDAINQNIWTFPVGVAFSKQIETGNGWHFKPSLDLAVIPAAGDIDARSDVRFTGTGTKAELDTQTMDYVSYMGQAGLEFGNDTTSLGVNYNIQLGAKSTAHGVFGTFRYEF</sequence>
<dbReference type="SMART" id="SM00869">
    <property type="entry name" value="Autotransporter"/>
    <property type="match status" value="1"/>
</dbReference>
<evidence type="ECO:0000259" key="2">
    <source>
        <dbReference type="PROSITE" id="PS51208"/>
    </source>
</evidence>
<accession>A0A0X8JI63</accession>
<name>A0A0X8JI63_9BACT</name>
<protein>
    <recommendedName>
        <fullName evidence="2">Autotransporter domain-containing protein</fullName>
    </recommendedName>
</protein>
<proteinExistence type="predicted"/>
<keyword evidence="4" id="KW-1185">Reference proteome</keyword>
<dbReference type="Gene3D" id="2.40.128.130">
    <property type="entry name" value="Autotransporter beta-domain"/>
    <property type="match status" value="1"/>
</dbReference>
<evidence type="ECO:0000313" key="4">
    <source>
        <dbReference type="Proteomes" id="UP000069241"/>
    </source>
</evidence>
<dbReference type="InterPro" id="IPR005546">
    <property type="entry name" value="Autotransporte_beta"/>
</dbReference>
<organism evidence="3 4">
    <name type="scientific">Desulfovibrio fairfieldensis</name>
    <dbReference type="NCBI Taxonomy" id="44742"/>
    <lineage>
        <taxon>Bacteria</taxon>
        <taxon>Pseudomonadati</taxon>
        <taxon>Thermodesulfobacteriota</taxon>
        <taxon>Desulfovibrionia</taxon>
        <taxon>Desulfovibrionales</taxon>
        <taxon>Desulfovibrionaceae</taxon>
        <taxon>Desulfovibrio</taxon>
    </lineage>
</organism>
<feature type="transmembrane region" description="Helical" evidence="1">
    <location>
        <begin position="21"/>
        <end position="46"/>
    </location>
</feature>
<dbReference type="PROSITE" id="PS51208">
    <property type="entry name" value="AUTOTRANSPORTER"/>
    <property type="match status" value="1"/>
</dbReference>
<dbReference type="STRING" id="44742.AXF13_02030"/>
<gene>
    <name evidence="3" type="ORF">AXF13_02030</name>
</gene>
<dbReference type="InterPro" id="IPR036709">
    <property type="entry name" value="Autotransporte_beta_dom_sf"/>
</dbReference>
<evidence type="ECO:0000256" key="1">
    <source>
        <dbReference type="SAM" id="Phobius"/>
    </source>
</evidence>
<feature type="domain" description="Autotransporter" evidence="2">
    <location>
        <begin position="1116"/>
        <end position="1398"/>
    </location>
</feature>
<dbReference type="Proteomes" id="UP000069241">
    <property type="component" value="Chromosome"/>
</dbReference>
<dbReference type="InterPro" id="IPR012332">
    <property type="entry name" value="Autotransporter_pectin_lyase_C"/>
</dbReference>
<keyword evidence="1" id="KW-0472">Membrane</keyword>
<dbReference type="EMBL" id="CP014229">
    <property type="protein sequence ID" value="AMD88992.1"/>
    <property type="molecule type" value="Genomic_DNA"/>
</dbReference>
<keyword evidence="1" id="KW-0812">Transmembrane</keyword>
<dbReference type="KEGG" id="dfi:AXF13_02030"/>